<keyword evidence="1 2" id="KW-0129">CBS domain</keyword>
<protein>
    <submittedName>
        <fullName evidence="4">CBS domain-containing protein</fullName>
    </submittedName>
</protein>
<evidence type="ECO:0000256" key="1">
    <source>
        <dbReference type="ARBA" id="ARBA00023122"/>
    </source>
</evidence>
<dbReference type="Proteomes" id="UP001268683">
    <property type="component" value="Chromosome"/>
</dbReference>
<name>A0AA52H832_9PROT</name>
<dbReference type="PROSITE" id="PS51371">
    <property type="entry name" value="CBS"/>
    <property type="match status" value="2"/>
</dbReference>
<dbReference type="InterPro" id="IPR044725">
    <property type="entry name" value="CBSX3_CBS_dom"/>
</dbReference>
<dbReference type="InterPro" id="IPR000644">
    <property type="entry name" value="CBS_dom"/>
</dbReference>
<dbReference type="InterPro" id="IPR051257">
    <property type="entry name" value="Diverse_CBS-Domain"/>
</dbReference>
<evidence type="ECO:0000259" key="3">
    <source>
        <dbReference type="PROSITE" id="PS51371"/>
    </source>
</evidence>
<proteinExistence type="predicted"/>
<dbReference type="AlphaFoldDB" id="A0AA52H832"/>
<keyword evidence="5" id="KW-1185">Reference proteome</keyword>
<dbReference type="CDD" id="cd04623">
    <property type="entry name" value="CBS_pair_bac_euk"/>
    <property type="match status" value="1"/>
</dbReference>
<organism evidence="4 5">
    <name type="scientific">Temperatibacter marinus</name>
    <dbReference type="NCBI Taxonomy" id="1456591"/>
    <lineage>
        <taxon>Bacteria</taxon>
        <taxon>Pseudomonadati</taxon>
        <taxon>Pseudomonadota</taxon>
        <taxon>Alphaproteobacteria</taxon>
        <taxon>Kordiimonadales</taxon>
        <taxon>Temperatibacteraceae</taxon>
        <taxon>Temperatibacter</taxon>
    </lineage>
</organism>
<feature type="domain" description="CBS" evidence="3">
    <location>
        <begin position="6"/>
        <end position="66"/>
    </location>
</feature>
<evidence type="ECO:0000313" key="4">
    <source>
        <dbReference type="EMBL" id="WND01701.1"/>
    </source>
</evidence>
<reference evidence="4" key="1">
    <citation type="submission" date="2023-04" db="EMBL/GenBank/DDBJ databases">
        <title>Complete genome sequence of Temperatibacter marinus.</title>
        <authorList>
            <person name="Rong J.-C."/>
            <person name="Yi M.-L."/>
            <person name="Zhao Q."/>
        </authorList>
    </citation>
    <scope>NUCLEOTIDE SEQUENCE</scope>
    <source>
        <strain evidence="4">NBRC 110045</strain>
    </source>
</reference>
<dbReference type="Pfam" id="PF00571">
    <property type="entry name" value="CBS"/>
    <property type="match status" value="2"/>
</dbReference>
<dbReference type="RefSeq" id="WP_310797530.1">
    <property type="nucleotide sequence ID" value="NZ_CP123872.1"/>
</dbReference>
<dbReference type="SMART" id="SM00116">
    <property type="entry name" value="CBS"/>
    <property type="match status" value="2"/>
</dbReference>
<dbReference type="KEGG" id="tmk:QGN29_09025"/>
<dbReference type="PANTHER" id="PTHR43080:SF2">
    <property type="entry name" value="CBS DOMAIN-CONTAINING PROTEIN"/>
    <property type="match status" value="1"/>
</dbReference>
<dbReference type="SUPFAM" id="SSF54631">
    <property type="entry name" value="CBS-domain pair"/>
    <property type="match status" value="1"/>
</dbReference>
<dbReference type="InterPro" id="IPR046342">
    <property type="entry name" value="CBS_dom_sf"/>
</dbReference>
<dbReference type="PANTHER" id="PTHR43080">
    <property type="entry name" value="CBS DOMAIN-CONTAINING PROTEIN CBSX3, MITOCHONDRIAL"/>
    <property type="match status" value="1"/>
</dbReference>
<dbReference type="Gene3D" id="3.10.580.10">
    <property type="entry name" value="CBS-domain"/>
    <property type="match status" value="1"/>
</dbReference>
<gene>
    <name evidence="4" type="ORF">QGN29_09025</name>
</gene>
<dbReference type="EMBL" id="CP123872">
    <property type="protein sequence ID" value="WND01701.1"/>
    <property type="molecule type" value="Genomic_DNA"/>
</dbReference>
<evidence type="ECO:0000256" key="2">
    <source>
        <dbReference type="PROSITE-ProRule" id="PRU00703"/>
    </source>
</evidence>
<evidence type="ECO:0000313" key="5">
    <source>
        <dbReference type="Proteomes" id="UP001268683"/>
    </source>
</evidence>
<sequence length="142" mass="15601">MTVKQILREKGNQIISIAEDDSVLDVSKLLGERRVGAVLVMKGDTLAGIISERDIIRGLSIRGGDVLGDKVESLMTRSVVTCTGTDSIHDLMEMMTERRIRHVPVEEEGKIIGVISIGDVVKERISETEHEAEALKQYITSA</sequence>
<accession>A0AA52H832</accession>
<feature type="domain" description="CBS" evidence="3">
    <location>
        <begin position="75"/>
        <end position="133"/>
    </location>
</feature>